<evidence type="ECO:0008006" key="3">
    <source>
        <dbReference type="Google" id="ProtNLM"/>
    </source>
</evidence>
<dbReference type="SUPFAM" id="SSF50370">
    <property type="entry name" value="Ricin B-like lectins"/>
    <property type="match status" value="1"/>
</dbReference>
<proteinExistence type="predicted"/>
<dbReference type="InterPro" id="IPR035992">
    <property type="entry name" value="Ricin_B-like_lectins"/>
</dbReference>
<sequence>MLKCHHMKGNQMFEYDAEKRIFLHIITQSCLTISRLEDGTYGPTVEYCNNSPLQAWILHNYTRLEVARHLYFSPTDYIL</sequence>
<protein>
    <recommendedName>
        <fullName evidence="3">Ricin B lectin domain-containing protein</fullName>
    </recommendedName>
</protein>
<gene>
    <name evidence="1" type="ORF">XENOCAPTIV_009076</name>
</gene>
<comment type="caution">
    <text evidence="1">The sequence shown here is derived from an EMBL/GenBank/DDBJ whole genome shotgun (WGS) entry which is preliminary data.</text>
</comment>
<accession>A0ABV0RV52</accession>
<organism evidence="1 2">
    <name type="scientific">Xenoophorus captivus</name>
    <dbReference type="NCBI Taxonomy" id="1517983"/>
    <lineage>
        <taxon>Eukaryota</taxon>
        <taxon>Metazoa</taxon>
        <taxon>Chordata</taxon>
        <taxon>Craniata</taxon>
        <taxon>Vertebrata</taxon>
        <taxon>Euteleostomi</taxon>
        <taxon>Actinopterygii</taxon>
        <taxon>Neopterygii</taxon>
        <taxon>Teleostei</taxon>
        <taxon>Neoteleostei</taxon>
        <taxon>Acanthomorphata</taxon>
        <taxon>Ovalentaria</taxon>
        <taxon>Atherinomorphae</taxon>
        <taxon>Cyprinodontiformes</taxon>
        <taxon>Goodeidae</taxon>
        <taxon>Xenoophorus</taxon>
    </lineage>
</organism>
<dbReference type="EMBL" id="JAHRIN010058837">
    <property type="protein sequence ID" value="MEQ2211222.1"/>
    <property type="molecule type" value="Genomic_DNA"/>
</dbReference>
<evidence type="ECO:0000313" key="1">
    <source>
        <dbReference type="EMBL" id="MEQ2211222.1"/>
    </source>
</evidence>
<name>A0ABV0RV52_9TELE</name>
<dbReference type="Proteomes" id="UP001434883">
    <property type="component" value="Unassembled WGS sequence"/>
</dbReference>
<dbReference type="PROSITE" id="PS50231">
    <property type="entry name" value="RICIN_B_LECTIN"/>
    <property type="match status" value="1"/>
</dbReference>
<keyword evidence="2" id="KW-1185">Reference proteome</keyword>
<evidence type="ECO:0000313" key="2">
    <source>
        <dbReference type="Proteomes" id="UP001434883"/>
    </source>
</evidence>
<dbReference type="Gene3D" id="2.80.10.50">
    <property type="match status" value="1"/>
</dbReference>
<reference evidence="1 2" key="1">
    <citation type="submission" date="2021-06" db="EMBL/GenBank/DDBJ databases">
        <authorList>
            <person name="Palmer J.M."/>
        </authorList>
    </citation>
    <scope>NUCLEOTIDE SEQUENCE [LARGE SCALE GENOMIC DNA]</scope>
    <source>
        <strain evidence="1 2">XC_2019</strain>
        <tissue evidence="1">Muscle</tissue>
    </source>
</reference>